<sequence>MAVDLDWQVAVEATGLPAENSIVQWVTAALGDSSEGATQLTVRVVDEAESAALNGRYRGKYKPTNVLSFPFEPPPGVEYPLLGDLVICAPVVEREALEQGKGQEAHWAHMAVHGCLHLIGYDHVDPAEAETMEALERRILAGLGYRDPYAEPA</sequence>
<reference evidence="9 10" key="1">
    <citation type="submission" date="2016-10" db="EMBL/GenBank/DDBJ databases">
        <authorList>
            <person name="de Groot N.N."/>
        </authorList>
    </citation>
    <scope>NUCLEOTIDE SEQUENCE [LARGE SCALE GENOMIC DNA]</scope>
    <source>
        <strain evidence="9 10">HLD2</strain>
    </source>
</reference>
<dbReference type="AlphaFoldDB" id="A0A1G5PQR9"/>
<evidence type="ECO:0000256" key="2">
    <source>
        <dbReference type="ARBA" id="ARBA00022517"/>
    </source>
</evidence>
<feature type="binding site" evidence="8">
    <location>
        <position position="113"/>
    </location>
    <ligand>
        <name>Zn(2+)</name>
        <dbReference type="ChEBI" id="CHEBI:29105"/>
        <note>catalytic</note>
    </ligand>
</feature>
<dbReference type="EC" id="3.1.-.-" evidence="8"/>
<keyword evidence="4 8" id="KW-0479">Metal-binding</keyword>
<evidence type="ECO:0000256" key="3">
    <source>
        <dbReference type="ARBA" id="ARBA00022722"/>
    </source>
</evidence>
<keyword evidence="3 8" id="KW-0540">Nuclease</keyword>
<dbReference type="InterPro" id="IPR002036">
    <property type="entry name" value="YbeY"/>
</dbReference>
<evidence type="ECO:0000256" key="5">
    <source>
        <dbReference type="ARBA" id="ARBA00022759"/>
    </source>
</evidence>
<keyword evidence="5 8" id="KW-0255">Endonuclease</keyword>
<keyword evidence="10" id="KW-1185">Reference proteome</keyword>
<accession>A0A1G5PQR9</accession>
<keyword evidence="8" id="KW-0963">Cytoplasm</keyword>
<dbReference type="EMBL" id="FMWD01000002">
    <property type="protein sequence ID" value="SCZ51738.1"/>
    <property type="molecule type" value="Genomic_DNA"/>
</dbReference>
<comment type="subcellular location">
    <subcellularLocation>
        <location evidence="8">Cytoplasm</location>
    </subcellularLocation>
</comment>
<dbReference type="InterPro" id="IPR020549">
    <property type="entry name" value="YbeY_CS"/>
</dbReference>
<dbReference type="STRING" id="415747.SAMN03097708_00574"/>
<keyword evidence="8" id="KW-0698">rRNA processing</keyword>
<keyword evidence="2 8" id="KW-0690">Ribosome biogenesis</keyword>
<dbReference type="NCBIfam" id="TIGR00043">
    <property type="entry name" value="rRNA maturation RNase YbeY"/>
    <property type="match status" value="1"/>
</dbReference>
<proteinExistence type="inferred from homology"/>
<evidence type="ECO:0000256" key="8">
    <source>
        <dbReference type="HAMAP-Rule" id="MF_00009"/>
    </source>
</evidence>
<dbReference type="PROSITE" id="PS01306">
    <property type="entry name" value="UPF0054"/>
    <property type="match status" value="1"/>
</dbReference>
<dbReference type="Gene3D" id="3.40.390.30">
    <property type="entry name" value="Metalloproteases ('zincins'), catalytic domain"/>
    <property type="match status" value="1"/>
</dbReference>
<feature type="binding site" evidence="8">
    <location>
        <position position="117"/>
    </location>
    <ligand>
        <name>Zn(2+)</name>
        <dbReference type="ChEBI" id="CHEBI:29105"/>
        <note>catalytic</note>
    </ligand>
</feature>
<dbReference type="PANTHER" id="PTHR46986">
    <property type="entry name" value="ENDORIBONUCLEASE YBEY, CHLOROPLASTIC"/>
    <property type="match status" value="1"/>
</dbReference>
<organism evidence="9 10">
    <name type="scientific">Thiohalomonas denitrificans</name>
    <dbReference type="NCBI Taxonomy" id="415747"/>
    <lineage>
        <taxon>Bacteria</taxon>
        <taxon>Pseudomonadati</taxon>
        <taxon>Pseudomonadota</taxon>
        <taxon>Gammaproteobacteria</taxon>
        <taxon>Thiohalomonadales</taxon>
        <taxon>Thiohalomonadaceae</taxon>
        <taxon>Thiohalomonas</taxon>
    </lineage>
</organism>
<protein>
    <recommendedName>
        <fullName evidence="8">Endoribonuclease YbeY</fullName>
        <ecNumber evidence="8">3.1.-.-</ecNumber>
    </recommendedName>
</protein>
<dbReference type="InterPro" id="IPR023091">
    <property type="entry name" value="MetalPrtase_cat_dom_sf_prd"/>
</dbReference>
<name>A0A1G5PQR9_9GAMM</name>
<evidence type="ECO:0000256" key="4">
    <source>
        <dbReference type="ARBA" id="ARBA00022723"/>
    </source>
</evidence>
<dbReference type="GO" id="GO:0008270">
    <property type="term" value="F:zinc ion binding"/>
    <property type="evidence" value="ECO:0007669"/>
    <property type="project" value="UniProtKB-UniRule"/>
</dbReference>
<gene>
    <name evidence="8" type="primary">ybeY</name>
    <name evidence="9" type="ORF">SAMN03097708_00574</name>
</gene>
<dbReference type="HAMAP" id="MF_00009">
    <property type="entry name" value="Endoribonucl_YbeY"/>
    <property type="match status" value="1"/>
</dbReference>
<evidence type="ECO:0000313" key="10">
    <source>
        <dbReference type="Proteomes" id="UP000199648"/>
    </source>
</evidence>
<dbReference type="Pfam" id="PF02130">
    <property type="entry name" value="YbeY"/>
    <property type="match status" value="1"/>
</dbReference>
<comment type="similarity">
    <text evidence="1 8">Belongs to the endoribonuclease YbeY family.</text>
</comment>
<evidence type="ECO:0000256" key="7">
    <source>
        <dbReference type="ARBA" id="ARBA00022833"/>
    </source>
</evidence>
<dbReference type="GO" id="GO:0004222">
    <property type="term" value="F:metalloendopeptidase activity"/>
    <property type="evidence" value="ECO:0007669"/>
    <property type="project" value="InterPro"/>
</dbReference>
<dbReference type="SUPFAM" id="SSF55486">
    <property type="entry name" value="Metalloproteases ('zincins'), catalytic domain"/>
    <property type="match status" value="1"/>
</dbReference>
<keyword evidence="7 8" id="KW-0862">Zinc</keyword>
<comment type="cofactor">
    <cofactor evidence="8">
        <name>Zn(2+)</name>
        <dbReference type="ChEBI" id="CHEBI:29105"/>
    </cofactor>
    <text evidence="8">Binds 1 zinc ion.</text>
</comment>
<dbReference type="Proteomes" id="UP000199648">
    <property type="component" value="Unassembled WGS sequence"/>
</dbReference>
<feature type="binding site" evidence="8">
    <location>
        <position position="123"/>
    </location>
    <ligand>
        <name>Zn(2+)</name>
        <dbReference type="ChEBI" id="CHEBI:29105"/>
        <note>catalytic</note>
    </ligand>
</feature>
<dbReference type="GO" id="GO:0004521">
    <property type="term" value="F:RNA endonuclease activity"/>
    <property type="evidence" value="ECO:0007669"/>
    <property type="project" value="UniProtKB-UniRule"/>
</dbReference>
<keyword evidence="6 8" id="KW-0378">Hydrolase</keyword>
<dbReference type="PANTHER" id="PTHR46986:SF1">
    <property type="entry name" value="ENDORIBONUCLEASE YBEY, CHLOROPLASTIC"/>
    <property type="match status" value="1"/>
</dbReference>
<comment type="function">
    <text evidence="8">Single strand-specific metallo-endoribonuclease involved in late-stage 70S ribosome quality control and in maturation of the 3' terminus of the 16S rRNA.</text>
</comment>
<dbReference type="GO" id="GO:0006364">
    <property type="term" value="P:rRNA processing"/>
    <property type="evidence" value="ECO:0007669"/>
    <property type="project" value="UniProtKB-UniRule"/>
</dbReference>
<evidence type="ECO:0000256" key="6">
    <source>
        <dbReference type="ARBA" id="ARBA00022801"/>
    </source>
</evidence>
<evidence type="ECO:0000313" key="9">
    <source>
        <dbReference type="EMBL" id="SCZ51738.1"/>
    </source>
</evidence>
<dbReference type="GO" id="GO:0005737">
    <property type="term" value="C:cytoplasm"/>
    <property type="evidence" value="ECO:0007669"/>
    <property type="project" value="UniProtKB-SubCell"/>
</dbReference>
<evidence type="ECO:0000256" key="1">
    <source>
        <dbReference type="ARBA" id="ARBA00010875"/>
    </source>
</evidence>